<dbReference type="EMBL" id="FIZX01000002">
    <property type="protein sequence ID" value="CZF83284.1"/>
    <property type="molecule type" value="Genomic_DNA"/>
</dbReference>
<name>A0A128FAA9_9GAMM</name>
<dbReference type="InterPro" id="IPR050523">
    <property type="entry name" value="AKR_Detox_Biosynth"/>
</dbReference>
<dbReference type="STRING" id="1796497.GCE9029_03747"/>
<sequence>MDTKKLGHSDLNISRLGLGSWAIGGNIGDWGWGQQSEKDSINTILTALDNGINWIDTAPAYGLGNAEVVINKALRQAKRKPYIFTKCGLCWNQGETALFNRLSKASITKEVEDSLSRLNVETIDLYQIHWPLPEANISEAWETLAELKKQGKVRHIGVSNFSVKQMEMLHQIVPITSNQSAYSLLNRTIEEAVLPWCAEHNVGTIHHSTMASGLLTGSMTKARFAQLDKRDWRHKNHLFQEPGFSQSLLLVEALRDIANERNCTVAEVAIAWTLSHPATTGSIIGARTPDQLSGLINASKVSLSAEDFSKISDFLDMATV</sequence>
<dbReference type="PRINTS" id="PR00069">
    <property type="entry name" value="ALDKETRDTASE"/>
</dbReference>
<evidence type="ECO:0000313" key="4">
    <source>
        <dbReference type="Proteomes" id="UP000071641"/>
    </source>
</evidence>
<dbReference type="Proteomes" id="UP000071641">
    <property type="component" value="Unassembled WGS sequence"/>
</dbReference>
<dbReference type="InterPro" id="IPR036812">
    <property type="entry name" value="NAD(P)_OxRdtase_dom_sf"/>
</dbReference>
<keyword evidence="1 3" id="KW-0560">Oxidoreductase</keyword>
<dbReference type="CDD" id="cd19102">
    <property type="entry name" value="AKR_unchar"/>
    <property type="match status" value="1"/>
</dbReference>
<dbReference type="EC" id="1.1.1.-" evidence="3"/>
<dbReference type="InterPro" id="IPR020471">
    <property type="entry name" value="AKR"/>
</dbReference>
<dbReference type="PROSITE" id="PS00062">
    <property type="entry name" value="ALDOKETO_REDUCTASE_2"/>
    <property type="match status" value="1"/>
</dbReference>
<proteinExistence type="predicted"/>
<dbReference type="SUPFAM" id="SSF51430">
    <property type="entry name" value="NAD(P)-linked oxidoreductase"/>
    <property type="match status" value="1"/>
</dbReference>
<evidence type="ECO:0000256" key="1">
    <source>
        <dbReference type="ARBA" id="ARBA00023002"/>
    </source>
</evidence>
<keyword evidence="4" id="KW-1185">Reference proteome</keyword>
<gene>
    <name evidence="3" type="primary">yhdN_3</name>
    <name evidence="3" type="ORF">GCE9029_03747</name>
</gene>
<dbReference type="AlphaFoldDB" id="A0A128FAA9"/>
<accession>A0A128FAA9</accession>
<dbReference type="PANTHER" id="PTHR43364">
    <property type="entry name" value="NADH-SPECIFIC METHYLGLYOXAL REDUCTASE-RELATED"/>
    <property type="match status" value="1"/>
</dbReference>
<evidence type="ECO:0000259" key="2">
    <source>
        <dbReference type="Pfam" id="PF00248"/>
    </source>
</evidence>
<reference evidence="4" key="1">
    <citation type="submission" date="2016-02" db="EMBL/GenBank/DDBJ databases">
        <authorList>
            <person name="Rodrigo-Torres Lidia"/>
            <person name="Arahal R.David."/>
        </authorList>
    </citation>
    <scope>NUCLEOTIDE SEQUENCE [LARGE SCALE GENOMIC DNA]</scope>
    <source>
        <strain evidence="4">CECT 9029</strain>
    </source>
</reference>
<dbReference type="InterPro" id="IPR018170">
    <property type="entry name" value="Aldo/ket_reductase_CS"/>
</dbReference>
<dbReference type="Gene3D" id="3.20.20.100">
    <property type="entry name" value="NADP-dependent oxidoreductase domain"/>
    <property type="match status" value="1"/>
</dbReference>
<dbReference type="InterPro" id="IPR023210">
    <property type="entry name" value="NADP_OxRdtase_dom"/>
</dbReference>
<organism evidence="3 4">
    <name type="scientific">Grimontia celer</name>
    <dbReference type="NCBI Taxonomy" id="1796497"/>
    <lineage>
        <taxon>Bacteria</taxon>
        <taxon>Pseudomonadati</taxon>
        <taxon>Pseudomonadota</taxon>
        <taxon>Gammaproteobacteria</taxon>
        <taxon>Vibrionales</taxon>
        <taxon>Vibrionaceae</taxon>
        <taxon>Grimontia</taxon>
    </lineage>
</organism>
<feature type="domain" description="NADP-dependent oxidoreductase" evidence="2">
    <location>
        <begin position="15"/>
        <end position="314"/>
    </location>
</feature>
<dbReference type="RefSeq" id="WP_062665558.1">
    <property type="nucleotide sequence ID" value="NZ_FIZX01000002.1"/>
</dbReference>
<dbReference type="GO" id="GO:0016491">
    <property type="term" value="F:oxidoreductase activity"/>
    <property type="evidence" value="ECO:0007669"/>
    <property type="project" value="UniProtKB-KW"/>
</dbReference>
<evidence type="ECO:0000313" key="3">
    <source>
        <dbReference type="EMBL" id="CZF83284.1"/>
    </source>
</evidence>
<dbReference type="PANTHER" id="PTHR43364:SF4">
    <property type="entry name" value="NAD(P)-LINKED OXIDOREDUCTASE SUPERFAMILY PROTEIN"/>
    <property type="match status" value="1"/>
</dbReference>
<protein>
    <submittedName>
        <fullName evidence="3">General stress protein 69</fullName>
        <ecNumber evidence="3">1.1.1.-</ecNumber>
    </submittedName>
</protein>
<dbReference type="Pfam" id="PF00248">
    <property type="entry name" value="Aldo_ket_red"/>
    <property type="match status" value="1"/>
</dbReference>
<dbReference type="OrthoDB" id="9772407at2"/>
<dbReference type="GO" id="GO:0005829">
    <property type="term" value="C:cytosol"/>
    <property type="evidence" value="ECO:0007669"/>
    <property type="project" value="TreeGrafter"/>
</dbReference>